<dbReference type="Proteomes" id="UP001500456">
    <property type="component" value="Unassembled WGS sequence"/>
</dbReference>
<accession>A0ABP7RH54</accession>
<dbReference type="RefSeq" id="WP_345564762.1">
    <property type="nucleotide sequence ID" value="NZ_BAAAZX010000010.1"/>
</dbReference>
<proteinExistence type="predicted"/>
<evidence type="ECO:0000313" key="1">
    <source>
        <dbReference type="EMBL" id="GAA3997373.1"/>
    </source>
</evidence>
<dbReference type="EMBL" id="BAAAZX010000010">
    <property type="protein sequence ID" value="GAA3997373.1"/>
    <property type="molecule type" value="Genomic_DNA"/>
</dbReference>
<evidence type="ECO:0000313" key="2">
    <source>
        <dbReference type="Proteomes" id="UP001500456"/>
    </source>
</evidence>
<dbReference type="PROSITE" id="PS51257">
    <property type="entry name" value="PROKAR_LIPOPROTEIN"/>
    <property type="match status" value="1"/>
</dbReference>
<gene>
    <name evidence="1" type="ORF">GCM10022232_38070</name>
</gene>
<reference evidence="2" key="1">
    <citation type="journal article" date="2019" name="Int. J. Syst. Evol. Microbiol.">
        <title>The Global Catalogue of Microorganisms (GCM) 10K type strain sequencing project: providing services to taxonomists for standard genome sequencing and annotation.</title>
        <authorList>
            <consortium name="The Broad Institute Genomics Platform"/>
            <consortium name="The Broad Institute Genome Sequencing Center for Infectious Disease"/>
            <person name="Wu L."/>
            <person name="Ma J."/>
        </authorList>
    </citation>
    <scope>NUCLEOTIDE SEQUENCE [LARGE SCALE GENOMIC DNA]</scope>
    <source>
        <strain evidence="2">JCM 16924</strain>
    </source>
</reference>
<protein>
    <recommendedName>
        <fullName evidence="3">Lipoprotein</fullName>
    </recommendedName>
</protein>
<name>A0ABP7RH54_9ACTN</name>
<keyword evidence="2" id="KW-1185">Reference proteome</keyword>
<organism evidence="1 2">
    <name type="scientific">Streptomyces plumbiresistens</name>
    <dbReference type="NCBI Taxonomy" id="511811"/>
    <lineage>
        <taxon>Bacteria</taxon>
        <taxon>Bacillati</taxon>
        <taxon>Actinomycetota</taxon>
        <taxon>Actinomycetes</taxon>
        <taxon>Kitasatosporales</taxon>
        <taxon>Streptomycetaceae</taxon>
        <taxon>Streptomyces</taxon>
    </lineage>
</organism>
<evidence type="ECO:0008006" key="3">
    <source>
        <dbReference type="Google" id="ProtNLM"/>
    </source>
</evidence>
<sequence length="135" mass="13852">MTGRACRVAVTVVLAGAVGACGTVSERRDEVRDVAVAFEKAVADGAYGRMCTALAPGTVEELEQSAGSPCAKALSEESLASGGAVRVVDVYGNQARAVLATDTLFLSRFAAGWKVVAAGCSPRPEQPYQCRVKGG</sequence>
<comment type="caution">
    <text evidence="1">The sequence shown here is derived from an EMBL/GenBank/DDBJ whole genome shotgun (WGS) entry which is preliminary data.</text>
</comment>